<keyword evidence="1" id="KW-1133">Transmembrane helix</keyword>
<evidence type="ECO:0000313" key="2">
    <source>
        <dbReference type="EMBL" id="MYV05045.1"/>
    </source>
</evidence>
<dbReference type="AlphaFoldDB" id="A0A7C9ML66"/>
<sequence>MIETKHAILRHAVLDTVMIMEFMYFFWSRVIIKFSAGIILMISLFAFVWAQSYLEKIGKPAYQASIFTSKKHRQLITLEANDEREWQQLLKADYLSTRIMLISLSLPVVTATMLPEFIQGSGDFGSGFFSPHIMGSIVVSLIGYIFLVKEWGYVFIYFKIEEDSQRF</sequence>
<feature type="transmembrane region" description="Helical" evidence="1">
    <location>
        <begin position="31"/>
        <end position="50"/>
    </location>
</feature>
<name>A0A7C9ML66_9LACO</name>
<feature type="transmembrane region" description="Helical" evidence="1">
    <location>
        <begin position="99"/>
        <end position="118"/>
    </location>
</feature>
<dbReference type="Proteomes" id="UP000480570">
    <property type="component" value="Unassembled WGS sequence"/>
</dbReference>
<dbReference type="EMBL" id="WEZT01000005">
    <property type="protein sequence ID" value="MYV05045.1"/>
    <property type="molecule type" value="Genomic_DNA"/>
</dbReference>
<organism evidence="2 3">
    <name type="scientific">Furfurilactobacillus rossiae</name>
    <dbReference type="NCBI Taxonomy" id="231049"/>
    <lineage>
        <taxon>Bacteria</taxon>
        <taxon>Bacillati</taxon>
        <taxon>Bacillota</taxon>
        <taxon>Bacilli</taxon>
        <taxon>Lactobacillales</taxon>
        <taxon>Lactobacillaceae</taxon>
        <taxon>Furfurilactobacillus</taxon>
    </lineage>
</organism>
<keyword evidence="1" id="KW-0472">Membrane</keyword>
<proteinExistence type="predicted"/>
<keyword evidence="1" id="KW-0812">Transmembrane</keyword>
<comment type="caution">
    <text evidence="2">The sequence shown here is derived from an EMBL/GenBank/DDBJ whole genome shotgun (WGS) entry which is preliminary data.</text>
</comment>
<feature type="transmembrane region" description="Helical" evidence="1">
    <location>
        <begin position="133"/>
        <end position="158"/>
    </location>
</feature>
<reference evidence="2 3" key="1">
    <citation type="journal article" date="2019" name="Appl. Environ. Microbiol.">
        <title>Genetic determinants of hydroxycinnamic acid metabolism in heterofermentative lactobacilli.</title>
        <authorList>
            <person name="Gaur G."/>
            <person name="Oh J.H."/>
            <person name="Filannino P."/>
            <person name="Gobbetti M."/>
            <person name="van Pijkeren J.P."/>
            <person name="Ganzle M.G."/>
        </authorList>
    </citation>
    <scope>NUCLEOTIDE SEQUENCE [LARGE SCALE GENOMIC DNA]</scope>
    <source>
        <strain evidence="2 3">FUA3583</strain>
    </source>
</reference>
<gene>
    <name evidence="2" type="ORF">GB992_04010</name>
</gene>
<evidence type="ECO:0000313" key="3">
    <source>
        <dbReference type="Proteomes" id="UP000480570"/>
    </source>
</evidence>
<evidence type="ECO:0000256" key="1">
    <source>
        <dbReference type="SAM" id="Phobius"/>
    </source>
</evidence>
<protein>
    <submittedName>
        <fullName evidence="2">Uncharacterized protein</fullName>
    </submittedName>
</protein>
<accession>A0A7C9ML66</accession>